<dbReference type="RefSeq" id="WP_058503183.1">
    <property type="nucleotide sequence ID" value="NZ_LNYO01000001.1"/>
</dbReference>
<evidence type="ECO:0000313" key="2">
    <source>
        <dbReference type="EMBL" id="KTD39327.1"/>
    </source>
</evidence>
<keyword evidence="3" id="KW-1185">Reference proteome</keyword>
<reference evidence="2 3" key="1">
    <citation type="submission" date="2015-11" db="EMBL/GenBank/DDBJ databases">
        <title>Genomic analysis of 38 Legionella species identifies large and diverse effector repertoires.</title>
        <authorList>
            <person name="Burstein D."/>
            <person name="Amaro F."/>
            <person name="Zusman T."/>
            <person name="Lifshitz Z."/>
            <person name="Cohen O."/>
            <person name="Gilbert J.A."/>
            <person name="Pupko T."/>
            <person name="Shuman H.A."/>
            <person name="Segal G."/>
        </authorList>
    </citation>
    <scope>NUCLEOTIDE SEQUENCE [LARGE SCALE GENOMIC DNA]</scope>
    <source>
        <strain evidence="2 3">ATCC 49506</strain>
    </source>
</reference>
<dbReference type="Proteomes" id="UP000054725">
    <property type="component" value="Unassembled WGS sequence"/>
</dbReference>
<feature type="region of interest" description="Disordered" evidence="1">
    <location>
        <begin position="326"/>
        <end position="383"/>
    </location>
</feature>
<feature type="compositionally biased region" description="Low complexity" evidence="1">
    <location>
        <begin position="352"/>
        <end position="366"/>
    </location>
</feature>
<feature type="compositionally biased region" description="Basic and acidic residues" evidence="1">
    <location>
        <begin position="303"/>
        <end position="312"/>
    </location>
</feature>
<evidence type="ECO:0000256" key="1">
    <source>
        <dbReference type="SAM" id="MobiDB-lite"/>
    </source>
</evidence>
<accession>A0A0W0X456</accession>
<proteinExistence type="predicted"/>
<dbReference type="AlphaFoldDB" id="A0A0W0X456"/>
<dbReference type="OrthoDB" id="5654301at2"/>
<comment type="caution">
    <text evidence="2">The sequence shown here is derived from an EMBL/GenBank/DDBJ whole genome shotgun (WGS) entry which is preliminary data.</text>
</comment>
<name>A0A0W0X456_9GAMM</name>
<sequence length="383" mass="43272">MSDLKRMMRALAVTIIRYNEAQTEKDQSALARLKKPHEELLSDLRELIVEATKKYNTRTPVLNYLLHLIRKFKPLVDQATPLKDSDYQEIENNLVAFILNMQKLRELSHSKQIKIEYDGNEEAMYGFIRGAFQNYSPCVSAEIIEKNILTPFELKFVTPESEVREVIKGLVDTHKAEVKESYDLQEEIAELKRKNKQLEEEKLSAAEGKAKALVDTHKEEVKESYDLQKQIAALERKNKQLEEENSEIPALKKKLAAAEGKAKRLEELERQRQSEEINKQLGLLEQGNTKLKEKPEVPQNKADSSESSKKSDDLLRLLGSRERLLPGGTSPLLLGANFGNTRPFPGRFFPLPVISQSSTTSSSPVSGFQLTPAPGGNDSSSNP</sequence>
<dbReference type="EMBL" id="LNYO01000001">
    <property type="protein sequence ID" value="KTD39327.1"/>
    <property type="molecule type" value="Genomic_DNA"/>
</dbReference>
<gene>
    <name evidence="2" type="ORF">Lnau_0094</name>
</gene>
<protein>
    <submittedName>
        <fullName evidence="2">Uncharacterized protein</fullName>
    </submittedName>
</protein>
<organism evidence="2 3">
    <name type="scientific">Legionella nautarum</name>
    <dbReference type="NCBI Taxonomy" id="45070"/>
    <lineage>
        <taxon>Bacteria</taxon>
        <taxon>Pseudomonadati</taxon>
        <taxon>Pseudomonadota</taxon>
        <taxon>Gammaproteobacteria</taxon>
        <taxon>Legionellales</taxon>
        <taxon>Legionellaceae</taxon>
        <taxon>Legionella</taxon>
    </lineage>
</organism>
<feature type="compositionally biased region" description="Basic and acidic residues" evidence="1">
    <location>
        <begin position="269"/>
        <end position="278"/>
    </location>
</feature>
<dbReference type="PATRIC" id="fig|45070.6.peg.96"/>
<feature type="region of interest" description="Disordered" evidence="1">
    <location>
        <begin position="269"/>
        <end position="312"/>
    </location>
</feature>
<evidence type="ECO:0000313" key="3">
    <source>
        <dbReference type="Proteomes" id="UP000054725"/>
    </source>
</evidence>
<feature type="compositionally biased region" description="Low complexity" evidence="1">
    <location>
        <begin position="326"/>
        <end position="335"/>
    </location>
</feature>
<dbReference type="STRING" id="45070.Lnau_0094"/>